<organism evidence="3 4">
    <name type="scientific">Calycina marina</name>
    <dbReference type="NCBI Taxonomy" id="1763456"/>
    <lineage>
        <taxon>Eukaryota</taxon>
        <taxon>Fungi</taxon>
        <taxon>Dikarya</taxon>
        <taxon>Ascomycota</taxon>
        <taxon>Pezizomycotina</taxon>
        <taxon>Leotiomycetes</taxon>
        <taxon>Helotiales</taxon>
        <taxon>Pezizellaceae</taxon>
        <taxon>Calycina</taxon>
    </lineage>
</organism>
<keyword evidence="2" id="KW-0472">Membrane</keyword>
<proteinExistence type="predicted"/>
<accession>A0A9P7Z877</accession>
<reference evidence="3" key="1">
    <citation type="journal article" date="2021" name="IMA Fungus">
        <title>Genomic characterization of three marine fungi, including Emericellopsis atlantica sp. nov. with signatures of a generalist lifestyle and marine biomass degradation.</title>
        <authorList>
            <person name="Hagestad O.C."/>
            <person name="Hou L."/>
            <person name="Andersen J.H."/>
            <person name="Hansen E.H."/>
            <person name="Altermark B."/>
            <person name="Li C."/>
            <person name="Kuhnert E."/>
            <person name="Cox R.J."/>
            <person name="Crous P.W."/>
            <person name="Spatafora J.W."/>
            <person name="Lail K."/>
            <person name="Amirebrahimi M."/>
            <person name="Lipzen A."/>
            <person name="Pangilinan J."/>
            <person name="Andreopoulos W."/>
            <person name="Hayes R.D."/>
            <person name="Ng V."/>
            <person name="Grigoriev I.V."/>
            <person name="Jackson S.A."/>
            <person name="Sutton T.D.S."/>
            <person name="Dobson A.D.W."/>
            <person name="Rama T."/>
        </authorList>
    </citation>
    <scope>NUCLEOTIDE SEQUENCE</scope>
    <source>
        <strain evidence="3">TRa3180A</strain>
    </source>
</reference>
<evidence type="ECO:0000256" key="1">
    <source>
        <dbReference type="SAM" id="MobiDB-lite"/>
    </source>
</evidence>
<keyword evidence="2" id="KW-0812">Transmembrane</keyword>
<protein>
    <submittedName>
        <fullName evidence="3">Uncharacterized protein</fullName>
    </submittedName>
</protein>
<gene>
    <name evidence="3" type="ORF">BJ878DRAFT_477661</name>
</gene>
<dbReference type="EMBL" id="MU253781">
    <property type="protein sequence ID" value="KAG9247121.1"/>
    <property type="molecule type" value="Genomic_DNA"/>
</dbReference>
<dbReference type="AlphaFoldDB" id="A0A9P7Z877"/>
<sequence>MAEQQLSPRRLEETPAWRMAVACLSVVIFLCLVYLAAHAFLWAVEAHLRFQEWREGARERAENEREEEEMDRLLSNAGAMGTGDGHGPGEGDNSEVVFWGQVDWDAQD</sequence>
<feature type="compositionally biased region" description="Gly residues" evidence="1">
    <location>
        <begin position="80"/>
        <end position="90"/>
    </location>
</feature>
<keyword evidence="2" id="KW-1133">Transmembrane helix</keyword>
<feature type="transmembrane region" description="Helical" evidence="2">
    <location>
        <begin position="16"/>
        <end position="44"/>
    </location>
</feature>
<comment type="caution">
    <text evidence="3">The sequence shown here is derived from an EMBL/GenBank/DDBJ whole genome shotgun (WGS) entry which is preliminary data.</text>
</comment>
<name>A0A9P7Z877_9HELO</name>
<dbReference type="Proteomes" id="UP000887226">
    <property type="component" value="Unassembled WGS sequence"/>
</dbReference>
<evidence type="ECO:0000256" key="2">
    <source>
        <dbReference type="SAM" id="Phobius"/>
    </source>
</evidence>
<keyword evidence="4" id="KW-1185">Reference proteome</keyword>
<evidence type="ECO:0000313" key="4">
    <source>
        <dbReference type="Proteomes" id="UP000887226"/>
    </source>
</evidence>
<evidence type="ECO:0000313" key="3">
    <source>
        <dbReference type="EMBL" id="KAG9247121.1"/>
    </source>
</evidence>
<feature type="region of interest" description="Disordered" evidence="1">
    <location>
        <begin position="76"/>
        <end position="95"/>
    </location>
</feature>